<dbReference type="InterPro" id="IPR015421">
    <property type="entry name" value="PyrdxlP-dep_Trfase_major"/>
</dbReference>
<name>A0A3B1CT20_9ZZZZ</name>
<dbReference type="InterPro" id="IPR050087">
    <property type="entry name" value="AON_synthase_class-II"/>
</dbReference>
<keyword evidence="6 13" id="KW-0808">Transferase</keyword>
<dbReference type="SUPFAM" id="SSF53383">
    <property type="entry name" value="PLP-dependent transferases"/>
    <property type="match status" value="1"/>
</dbReference>
<accession>A0A3B1CT20</accession>
<evidence type="ECO:0000256" key="2">
    <source>
        <dbReference type="ARBA" id="ARBA00004746"/>
    </source>
</evidence>
<reference evidence="13" key="1">
    <citation type="submission" date="2018-06" db="EMBL/GenBank/DDBJ databases">
        <authorList>
            <person name="Zhirakovskaya E."/>
        </authorList>
    </citation>
    <scope>NUCLEOTIDE SEQUENCE</scope>
</reference>
<evidence type="ECO:0000256" key="10">
    <source>
        <dbReference type="ARBA" id="ARBA00033381"/>
    </source>
</evidence>
<dbReference type="UniPathway" id="UPA00078"/>
<evidence type="ECO:0000256" key="11">
    <source>
        <dbReference type="ARBA" id="ARBA00047715"/>
    </source>
</evidence>
<dbReference type="PANTHER" id="PTHR13693:SF77">
    <property type="entry name" value="8-AMINO-7-OXONONANOATE SYNTHASE"/>
    <property type="match status" value="1"/>
</dbReference>
<comment type="pathway">
    <text evidence="2">Cofactor biosynthesis; biotin biosynthesis.</text>
</comment>
<gene>
    <name evidence="13" type="ORF">MNBD_NITROSPIRAE03-1910</name>
</gene>
<comment type="cofactor">
    <cofactor evidence="1">
        <name>pyridoxal 5'-phosphate</name>
        <dbReference type="ChEBI" id="CHEBI:597326"/>
    </cofactor>
</comment>
<evidence type="ECO:0000259" key="12">
    <source>
        <dbReference type="Pfam" id="PF00155"/>
    </source>
</evidence>
<evidence type="ECO:0000256" key="9">
    <source>
        <dbReference type="ARBA" id="ARBA00032610"/>
    </source>
</evidence>
<proteinExistence type="inferred from homology"/>
<organism evidence="13">
    <name type="scientific">hydrothermal vent metagenome</name>
    <dbReference type="NCBI Taxonomy" id="652676"/>
    <lineage>
        <taxon>unclassified sequences</taxon>
        <taxon>metagenomes</taxon>
        <taxon>ecological metagenomes</taxon>
    </lineage>
</organism>
<evidence type="ECO:0000256" key="4">
    <source>
        <dbReference type="ARBA" id="ARBA00011738"/>
    </source>
</evidence>
<dbReference type="InterPro" id="IPR015422">
    <property type="entry name" value="PyrdxlP-dep_Trfase_small"/>
</dbReference>
<dbReference type="InterPro" id="IPR004723">
    <property type="entry name" value="AONS_Archaea/Proteobacteria"/>
</dbReference>
<evidence type="ECO:0000313" key="13">
    <source>
        <dbReference type="EMBL" id="VAX33746.1"/>
    </source>
</evidence>
<protein>
    <recommendedName>
        <fullName evidence="5">8-amino-7-oxononanoate synthase</fullName>
        <ecNumber evidence="5">2.3.1.47</ecNumber>
    </recommendedName>
    <alternativeName>
        <fullName evidence="9">7-keto-8-amino-pelargonic acid synthase</fullName>
    </alternativeName>
    <alternativeName>
        <fullName evidence="10">8-amino-7-ketopelargonate synthase</fullName>
    </alternativeName>
</protein>
<evidence type="ECO:0000256" key="5">
    <source>
        <dbReference type="ARBA" id="ARBA00013187"/>
    </source>
</evidence>
<keyword evidence="13" id="KW-0012">Acyltransferase</keyword>
<dbReference type="Gene3D" id="3.40.640.10">
    <property type="entry name" value="Type I PLP-dependent aspartate aminotransferase-like (Major domain)"/>
    <property type="match status" value="1"/>
</dbReference>
<dbReference type="NCBIfam" id="TIGR00858">
    <property type="entry name" value="bioF"/>
    <property type="match status" value="1"/>
</dbReference>
<dbReference type="AlphaFoldDB" id="A0A3B1CT20"/>
<dbReference type="InterPro" id="IPR004839">
    <property type="entry name" value="Aminotransferase_I/II_large"/>
</dbReference>
<dbReference type="EMBL" id="UOGI01000204">
    <property type="protein sequence ID" value="VAX33746.1"/>
    <property type="molecule type" value="Genomic_DNA"/>
</dbReference>
<dbReference type="Gene3D" id="3.90.1150.10">
    <property type="entry name" value="Aspartate Aminotransferase, domain 1"/>
    <property type="match status" value="1"/>
</dbReference>
<evidence type="ECO:0000256" key="7">
    <source>
        <dbReference type="ARBA" id="ARBA00022756"/>
    </source>
</evidence>
<dbReference type="GO" id="GO:0008710">
    <property type="term" value="F:8-amino-7-oxononanoate synthase activity"/>
    <property type="evidence" value="ECO:0007669"/>
    <property type="project" value="UniProtKB-EC"/>
</dbReference>
<evidence type="ECO:0000256" key="3">
    <source>
        <dbReference type="ARBA" id="ARBA00010008"/>
    </source>
</evidence>
<keyword evidence="7" id="KW-0093">Biotin biosynthesis</keyword>
<dbReference type="GO" id="GO:0009102">
    <property type="term" value="P:biotin biosynthetic process"/>
    <property type="evidence" value="ECO:0007669"/>
    <property type="project" value="UniProtKB-UniPathway"/>
</dbReference>
<dbReference type="Pfam" id="PF00155">
    <property type="entry name" value="Aminotran_1_2"/>
    <property type="match status" value="1"/>
</dbReference>
<dbReference type="CDD" id="cd06454">
    <property type="entry name" value="KBL_like"/>
    <property type="match status" value="1"/>
</dbReference>
<evidence type="ECO:0000256" key="1">
    <source>
        <dbReference type="ARBA" id="ARBA00001933"/>
    </source>
</evidence>
<dbReference type="PANTHER" id="PTHR13693">
    <property type="entry name" value="CLASS II AMINOTRANSFERASE/8-AMINO-7-OXONONANOATE SYNTHASE"/>
    <property type="match status" value="1"/>
</dbReference>
<comment type="similarity">
    <text evidence="3">Belongs to the class-II pyridoxal-phosphate-dependent aminotransferase family. BioF subfamily.</text>
</comment>
<dbReference type="GO" id="GO:0030170">
    <property type="term" value="F:pyridoxal phosphate binding"/>
    <property type="evidence" value="ECO:0007669"/>
    <property type="project" value="InterPro"/>
</dbReference>
<comment type="catalytic activity">
    <reaction evidence="11">
        <text>6-carboxyhexanoyl-[ACP] + L-alanine + H(+) = (8S)-8-amino-7-oxononanoate + holo-[ACP] + CO2</text>
        <dbReference type="Rhea" id="RHEA:42288"/>
        <dbReference type="Rhea" id="RHEA-COMP:9685"/>
        <dbReference type="Rhea" id="RHEA-COMP:9955"/>
        <dbReference type="ChEBI" id="CHEBI:15378"/>
        <dbReference type="ChEBI" id="CHEBI:16526"/>
        <dbReference type="ChEBI" id="CHEBI:57972"/>
        <dbReference type="ChEBI" id="CHEBI:64479"/>
        <dbReference type="ChEBI" id="CHEBI:78846"/>
        <dbReference type="ChEBI" id="CHEBI:149468"/>
        <dbReference type="EC" id="2.3.1.47"/>
    </reaction>
</comment>
<evidence type="ECO:0000256" key="8">
    <source>
        <dbReference type="ARBA" id="ARBA00022898"/>
    </source>
</evidence>
<dbReference type="EC" id="2.3.1.47" evidence="5"/>
<dbReference type="InterPro" id="IPR015424">
    <property type="entry name" value="PyrdxlP-dep_Trfase"/>
</dbReference>
<sequence length="401" mass="43477">MEDRSDGVNNLWPLLLKYPVFEERLEGLIQEGLFRSINDRDSPQGRVIKTGGRYLINFSSNDYLGLCNHPAIREAVVRAVAEYGAGSGASRLISGGTGLHRRLESLAARLKGTEASVIFGSGYTANTGVIPAISGSNTTIFSDELNHASLIDGCRLSKAGVFIYRHKDMEHLDGLLHRHRREKSVIITDSVFSMDGDIAPVGELRELALRYDAMLYIDDAHGTGVLGGGGGALSHFGLSPDPFIIQMGTFSKAAGSYGAFVAATGVVTKWLINTSRTFMYSTALPAHLIAASIEAVNIILNDSSLVERLWKNRNYLVDGLHSIGMDTGLSQTPIVPVVLKDNRSAVGLSEFLMSGGIYAPAIRQPTVKTPRVRFTVSAVHTEEDIDLLVKRLKEARDCGLF</sequence>
<keyword evidence="8" id="KW-0663">Pyridoxal phosphate</keyword>
<feature type="domain" description="Aminotransferase class I/classII large" evidence="12">
    <location>
        <begin position="55"/>
        <end position="392"/>
    </location>
</feature>
<comment type="subunit">
    <text evidence="4">Homodimer.</text>
</comment>
<evidence type="ECO:0000256" key="6">
    <source>
        <dbReference type="ARBA" id="ARBA00022679"/>
    </source>
</evidence>